<evidence type="ECO:0000256" key="11">
    <source>
        <dbReference type="ARBA" id="ARBA00034430"/>
    </source>
</evidence>
<dbReference type="InterPro" id="IPR003148">
    <property type="entry name" value="RCK_N"/>
</dbReference>
<proteinExistence type="predicted"/>
<evidence type="ECO:0000256" key="10">
    <source>
        <dbReference type="ARBA" id="ARBA00023303"/>
    </source>
</evidence>
<dbReference type="AlphaFoldDB" id="A0A6A4ZP46"/>
<feature type="transmembrane region" description="Helical" evidence="12">
    <location>
        <begin position="46"/>
        <end position="65"/>
    </location>
</feature>
<dbReference type="InterPro" id="IPR003929">
    <property type="entry name" value="K_chnl_BK_asu"/>
</dbReference>
<feature type="domain" description="RCK N-terminal" evidence="13">
    <location>
        <begin position="150"/>
        <end position="289"/>
    </location>
</feature>
<evidence type="ECO:0000313" key="15">
    <source>
        <dbReference type="Proteomes" id="UP000469452"/>
    </source>
</evidence>
<organism evidence="14 15">
    <name type="scientific">Aphanomyces astaci</name>
    <name type="common">Crayfish plague agent</name>
    <dbReference type="NCBI Taxonomy" id="112090"/>
    <lineage>
        <taxon>Eukaryota</taxon>
        <taxon>Sar</taxon>
        <taxon>Stramenopiles</taxon>
        <taxon>Oomycota</taxon>
        <taxon>Saprolegniomycetes</taxon>
        <taxon>Saprolegniales</taxon>
        <taxon>Verrucalvaceae</taxon>
        <taxon>Aphanomyces</taxon>
    </lineage>
</organism>
<keyword evidence="10" id="KW-0407">Ion channel</keyword>
<dbReference type="SUPFAM" id="SSF81324">
    <property type="entry name" value="Voltage-gated potassium channels"/>
    <property type="match status" value="1"/>
</dbReference>
<dbReference type="Pfam" id="PF07885">
    <property type="entry name" value="Ion_trans_2"/>
    <property type="match status" value="1"/>
</dbReference>
<keyword evidence="8" id="KW-0406">Ion transport</keyword>
<feature type="transmembrane region" description="Helical" evidence="12">
    <location>
        <begin position="85"/>
        <end position="102"/>
    </location>
</feature>
<evidence type="ECO:0000256" key="6">
    <source>
        <dbReference type="ARBA" id="ARBA00022958"/>
    </source>
</evidence>
<dbReference type="InterPro" id="IPR036291">
    <property type="entry name" value="NAD(P)-bd_dom_sf"/>
</dbReference>
<evidence type="ECO:0000256" key="1">
    <source>
        <dbReference type="ARBA" id="ARBA00004651"/>
    </source>
</evidence>
<evidence type="ECO:0000256" key="5">
    <source>
        <dbReference type="ARBA" id="ARBA00022826"/>
    </source>
</evidence>
<dbReference type="PANTHER" id="PTHR10027">
    <property type="entry name" value="CALCIUM-ACTIVATED POTASSIUM CHANNEL ALPHA CHAIN"/>
    <property type="match status" value="1"/>
</dbReference>
<dbReference type="Gene3D" id="1.10.287.70">
    <property type="match status" value="1"/>
</dbReference>
<keyword evidence="7 12" id="KW-1133">Transmembrane helix</keyword>
<evidence type="ECO:0000256" key="8">
    <source>
        <dbReference type="ARBA" id="ARBA00023065"/>
    </source>
</evidence>
<evidence type="ECO:0000256" key="4">
    <source>
        <dbReference type="ARBA" id="ARBA00022692"/>
    </source>
</evidence>
<gene>
    <name evidence="14" type="ORF">AaE_011521</name>
</gene>
<evidence type="ECO:0000256" key="9">
    <source>
        <dbReference type="ARBA" id="ARBA00023136"/>
    </source>
</evidence>
<dbReference type="GO" id="GO:0005886">
    <property type="term" value="C:plasma membrane"/>
    <property type="evidence" value="ECO:0007669"/>
    <property type="project" value="UniProtKB-SubCell"/>
</dbReference>
<dbReference type="Pfam" id="PF03493">
    <property type="entry name" value="BK_channel_a"/>
    <property type="match status" value="1"/>
</dbReference>
<comment type="catalytic activity">
    <reaction evidence="11">
        <text>K(+)(in) = K(+)(out)</text>
        <dbReference type="Rhea" id="RHEA:29463"/>
        <dbReference type="ChEBI" id="CHEBI:29103"/>
    </reaction>
</comment>
<keyword evidence="4 12" id="KW-0812">Transmembrane</keyword>
<feature type="transmembrane region" description="Helical" evidence="12">
    <location>
        <begin position="109"/>
        <end position="126"/>
    </location>
</feature>
<evidence type="ECO:0000256" key="7">
    <source>
        <dbReference type="ARBA" id="ARBA00022989"/>
    </source>
</evidence>
<dbReference type="PROSITE" id="PS51201">
    <property type="entry name" value="RCK_N"/>
    <property type="match status" value="1"/>
</dbReference>
<evidence type="ECO:0000259" key="13">
    <source>
        <dbReference type="PROSITE" id="PS51201"/>
    </source>
</evidence>
<evidence type="ECO:0000256" key="12">
    <source>
        <dbReference type="SAM" id="Phobius"/>
    </source>
</evidence>
<feature type="non-terminal residue" evidence="14">
    <location>
        <position position="560"/>
    </location>
</feature>
<name>A0A6A4ZP46_APHAT</name>
<dbReference type="EMBL" id="VJMI01017207">
    <property type="protein sequence ID" value="KAF0714656.1"/>
    <property type="molecule type" value="Genomic_DNA"/>
</dbReference>
<sequence>MDTRGKDDSDFKKQANALKTLRGLRFLRSFRLLVFAKTAKGRQAGILFLTVMSIIFCSAGIIQAIEACNNVGDYKCQDLEIYNAAYFVVITISTLGFGDLVPMSSNGKLAVIGLIFSTSILLPLHISRYSDILSRETEFDKSFKAEKERNPHILICGEVNSGALDFFLRQFLHPNNINWKDKVVILCPGLPSNNLRRILLNSAYEQRVVYLQGSAMLDSDLKRAGAANARLCFVLLNKLSTDGDRNDTASNLLTISLRHHTNDVPLFVQVLKTDNIRHVHMSGASNIICIDELKLGILAKTCVIPGLCAFLCNMLFTFRPFYARSTLWASEFLMGCAHDVYEAKVPEYLDGCLNFSTLALILYQEYGILLLAVRVDNHLDMRLCFLLASFQPSRVPCPTVKRLHTVFLLATYPDAVNQVETLGLPVLQKYIVTLLFGLLVQKARIPNYPKIVDKWQAKSMTEKLRTTIRNSVTSIGLATNPSMLSMDSSRAIPELLKAMEDIAKRRLTGTITRVLPCETEDDIADPSHHDDKDINHLTVHDSLRPPSVMQVETDLSPAKS</sequence>
<dbReference type="GO" id="GO:0005267">
    <property type="term" value="F:potassium channel activity"/>
    <property type="evidence" value="ECO:0007669"/>
    <property type="project" value="UniProtKB-KW"/>
</dbReference>
<dbReference type="SUPFAM" id="SSF51735">
    <property type="entry name" value="NAD(P)-binding Rossmann-fold domains"/>
    <property type="match status" value="1"/>
</dbReference>
<keyword evidence="2" id="KW-0813">Transport</keyword>
<dbReference type="VEuPathDB" id="FungiDB:H257_12895"/>
<dbReference type="InterPro" id="IPR013099">
    <property type="entry name" value="K_chnl_dom"/>
</dbReference>
<keyword evidence="3" id="KW-0633">Potassium transport</keyword>
<comment type="subcellular location">
    <subcellularLocation>
        <location evidence="1">Cell membrane</location>
        <topology evidence="1">Multi-pass membrane protein</topology>
    </subcellularLocation>
</comment>
<dbReference type="PANTHER" id="PTHR10027:SF10">
    <property type="entry name" value="SLOWPOKE 2, ISOFORM D"/>
    <property type="match status" value="1"/>
</dbReference>
<dbReference type="InterPro" id="IPR047871">
    <property type="entry name" value="K_chnl_Slo-like"/>
</dbReference>
<dbReference type="Proteomes" id="UP000469452">
    <property type="component" value="Unassembled WGS sequence"/>
</dbReference>
<keyword evidence="6" id="KW-0630">Potassium</keyword>
<protein>
    <recommendedName>
        <fullName evidence="13">RCK N-terminal domain-containing protein</fullName>
    </recommendedName>
</protein>
<comment type="caution">
    <text evidence="14">The sequence shown here is derived from an EMBL/GenBank/DDBJ whole genome shotgun (WGS) entry which is preliminary data.</text>
</comment>
<reference evidence="14 15" key="1">
    <citation type="submission" date="2019-06" db="EMBL/GenBank/DDBJ databases">
        <title>Genomics analysis of Aphanomyces spp. identifies a new class of oomycete effector associated with host adaptation.</title>
        <authorList>
            <person name="Gaulin E."/>
        </authorList>
    </citation>
    <scope>NUCLEOTIDE SEQUENCE [LARGE SCALE GENOMIC DNA]</scope>
    <source>
        <strain evidence="14 15">E</strain>
    </source>
</reference>
<evidence type="ECO:0000256" key="2">
    <source>
        <dbReference type="ARBA" id="ARBA00022448"/>
    </source>
</evidence>
<evidence type="ECO:0000256" key="3">
    <source>
        <dbReference type="ARBA" id="ARBA00022538"/>
    </source>
</evidence>
<keyword evidence="5" id="KW-0631">Potassium channel</keyword>
<accession>A0A6A4ZP46</accession>
<keyword evidence="9 12" id="KW-0472">Membrane</keyword>
<dbReference type="Pfam" id="PF22614">
    <property type="entry name" value="Slo-like_RCK"/>
    <property type="match status" value="1"/>
</dbReference>
<dbReference type="Gene3D" id="3.40.50.720">
    <property type="entry name" value="NAD(P)-binding Rossmann-like Domain"/>
    <property type="match status" value="1"/>
</dbReference>
<evidence type="ECO:0000313" key="14">
    <source>
        <dbReference type="EMBL" id="KAF0714656.1"/>
    </source>
</evidence>